<gene>
    <name evidence="1" type="ORF">ACFSTE_13280</name>
</gene>
<name>A0ABW5NC90_9FLAO</name>
<keyword evidence="2" id="KW-1185">Reference proteome</keyword>
<proteinExistence type="predicted"/>
<dbReference type="Proteomes" id="UP001597459">
    <property type="component" value="Unassembled WGS sequence"/>
</dbReference>
<protein>
    <submittedName>
        <fullName evidence="1">Uncharacterized protein</fullName>
    </submittedName>
</protein>
<accession>A0ABW5NC90</accession>
<evidence type="ECO:0000313" key="1">
    <source>
        <dbReference type="EMBL" id="MFD2591803.1"/>
    </source>
</evidence>
<organism evidence="1 2">
    <name type="scientific">Aquimarina hainanensis</name>
    <dbReference type="NCBI Taxonomy" id="1578017"/>
    <lineage>
        <taxon>Bacteria</taxon>
        <taxon>Pseudomonadati</taxon>
        <taxon>Bacteroidota</taxon>
        <taxon>Flavobacteriia</taxon>
        <taxon>Flavobacteriales</taxon>
        <taxon>Flavobacteriaceae</taxon>
        <taxon>Aquimarina</taxon>
    </lineage>
</organism>
<dbReference type="EMBL" id="JBHULX010000024">
    <property type="protein sequence ID" value="MFD2591803.1"/>
    <property type="molecule type" value="Genomic_DNA"/>
</dbReference>
<dbReference type="RefSeq" id="WP_378255999.1">
    <property type="nucleotide sequence ID" value="NZ_JBHSJV010000001.1"/>
</dbReference>
<reference evidence="2" key="1">
    <citation type="journal article" date="2019" name="Int. J. Syst. Evol. Microbiol.">
        <title>The Global Catalogue of Microorganisms (GCM) 10K type strain sequencing project: providing services to taxonomists for standard genome sequencing and annotation.</title>
        <authorList>
            <consortium name="The Broad Institute Genomics Platform"/>
            <consortium name="The Broad Institute Genome Sequencing Center for Infectious Disease"/>
            <person name="Wu L."/>
            <person name="Ma J."/>
        </authorList>
    </citation>
    <scope>NUCLEOTIDE SEQUENCE [LARGE SCALE GENOMIC DNA]</scope>
    <source>
        <strain evidence="2">KCTC 42423</strain>
    </source>
</reference>
<evidence type="ECO:0000313" key="2">
    <source>
        <dbReference type="Proteomes" id="UP001597459"/>
    </source>
</evidence>
<comment type="caution">
    <text evidence="1">The sequence shown here is derived from an EMBL/GenBank/DDBJ whole genome shotgun (WGS) entry which is preliminary data.</text>
</comment>
<sequence>MIEIFNEPKSRPVSAYNNCVLEFRVTDNTPVKAVVTINGFPFDRAPSPTGDFYFEFKKIAATLINQDHFSDKTEITDNRKYLIHDSHLHLELNIEVCVKMIDGTEQIKELKYSLIKSVDQIVRKKVSNIADGKIKLLIPNSDKTSRVTYFEGLPFDFSIYSDQDREVTITNAGNSIELNLKKGVNRLFVSNGENDNKGFEYDLPLHLGVNELEIKINGSTYVTLFLKKIQACSGKYIKYFNQSGGWSYFRFKRLHKEKLKTKGYKTINKGFDNIENITSNRSMIGFEAEGEHLVSTGKIEAYERDQIKQLYTSPMVQLYMNENFQRFSISDFAQVKLSNNNINILSKSMDFGNMVLSYSLPKMYTQKL</sequence>